<proteinExistence type="predicted"/>
<comment type="caution">
    <text evidence="2">The sequence shown here is derived from an EMBL/GenBank/DDBJ whole genome shotgun (WGS) entry which is preliminary data.</text>
</comment>
<evidence type="ECO:0000313" key="2">
    <source>
        <dbReference type="EMBL" id="TBU10800.1"/>
    </source>
</evidence>
<dbReference type="VEuPathDB" id="MicrosporidiaDB:CWI38_1542p0010"/>
<feature type="region of interest" description="Disordered" evidence="1">
    <location>
        <begin position="52"/>
        <end position="77"/>
    </location>
</feature>
<sequence>MPESKAFAKKVEKQLNIKNVQKNNKIKAANDADGVNKSEDMLQNCEQHLRANSLPSSSYPTTTHPPPSQTCSNMQNSGLDTLALPYTPLPSSPSYDMTNLLTRRNSLELFFCRTDKVERMPRNGWTELQLFHNKKFVQCEMVEESKSEQDRERHKFLSKIKQISEKEIGKVMVRTRKHPNELVDSEVLDLVNRIIGEYADSHVILTITDKPRSAWKENIESKISKLLLSKDILEKARKQKKLSFSETKNLKKIMREFNFNLSSVTDLSEAKVKKNGSLNVYEKKIMMHESKKQFRKENRMFEVFQSRFYRELTERVESEHVVSRDEIVSFWSTMWNKNDDTVTYDDYLIQMESNNHPTMFPSLDQFSSIINWLPNWKAARNDGIHDFFIKKLTNLHKYLYDIAKAVCLEVTLQADWFSSGLRSDYRPITFMSNLYNLTIKCATKVVQLENQLGAVRGVLSPLLFVLGMDHLSRMLNEKYTKVKIHNDAYTLSIDLICYTLEAMTDKEKQFEDNLIRNNKNTATNDNCYIRVYKYLGIIEDSKSNRTRNSFDEVQSKLIARVERLLLRLEPADFSKLDDAVRAVLVKNKIHLRPGCKERLYLPRTELGRGLHSVELRSEHMLLQFLDRLEKHKDTSNRRAAILKVENNITHLSLIKGFLKVKYSLVEEVTKKSLEEAQLAKLYNEIEKRKLHLKLYNARKNELVSVSDSSRWLKRGNIRPRNEAV</sequence>
<evidence type="ECO:0000256" key="1">
    <source>
        <dbReference type="SAM" id="MobiDB-lite"/>
    </source>
</evidence>
<gene>
    <name evidence="2" type="ORF">CWI38_1542p0010</name>
</gene>
<dbReference type="EMBL" id="PITK01001542">
    <property type="protein sequence ID" value="TBU10800.1"/>
    <property type="molecule type" value="Genomic_DNA"/>
</dbReference>
<evidence type="ECO:0000313" key="3">
    <source>
        <dbReference type="Proteomes" id="UP000292282"/>
    </source>
</evidence>
<accession>A0A4Q9LTC2</accession>
<keyword evidence="3" id="KW-1185">Reference proteome</keyword>
<protein>
    <submittedName>
        <fullName evidence="2">Uncharacterized protein</fullName>
    </submittedName>
</protein>
<reference evidence="2 3" key="1">
    <citation type="submission" date="2017-12" db="EMBL/GenBank/DDBJ databases">
        <authorList>
            <person name="Pombert J.-F."/>
            <person name="Haag K.L."/>
            <person name="Ebert D."/>
        </authorList>
    </citation>
    <scope>NUCLEOTIDE SEQUENCE [LARGE SCALE GENOMIC DNA]</scope>
    <source>
        <strain evidence="2">IL-G-3</strain>
    </source>
</reference>
<feature type="non-terminal residue" evidence="2">
    <location>
        <position position="724"/>
    </location>
</feature>
<feature type="compositionally biased region" description="Low complexity" evidence="1">
    <location>
        <begin position="53"/>
        <end position="62"/>
    </location>
</feature>
<organism evidence="2 3">
    <name type="scientific">Hamiltosporidium tvaerminnensis</name>
    <dbReference type="NCBI Taxonomy" id="1176355"/>
    <lineage>
        <taxon>Eukaryota</taxon>
        <taxon>Fungi</taxon>
        <taxon>Fungi incertae sedis</taxon>
        <taxon>Microsporidia</taxon>
        <taxon>Dubosqiidae</taxon>
        <taxon>Hamiltosporidium</taxon>
    </lineage>
</organism>
<name>A0A4Q9LTC2_9MICR</name>
<dbReference type="AlphaFoldDB" id="A0A4Q9LTC2"/>
<dbReference type="Proteomes" id="UP000292282">
    <property type="component" value="Unassembled WGS sequence"/>
</dbReference>